<protein>
    <submittedName>
        <fullName evidence="2">Uncharacterized protein</fullName>
    </submittedName>
</protein>
<evidence type="ECO:0000313" key="3">
    <source>
        <dbReference type="Proteomes" id="UP000663881"/>
    </source>
</evidence>
<evidence type="ECO:0000256" key="1">
    <source>
        <dbReference type="SAM" id="MobiDB-lite"/>
    </source>
</evidence>
<comment type="caution">
    <text evidence="2">The sequence shown here is derived from an EMBL/GenBank/DDBJ whole genome shotgun (WGS) entry which is preliminary data.</text>
</comment>
<name>A0A820LAI2_9BILA</name>
<feature type="region of interest" description="Disordered" evidence="1">
    <location>
        <begin position="1"/>
        <end position="77"/>
    </location>
</feature>
<feature type="compositionally biased region" description="Low complexity" evidence="1">
    <location>
        <begin position="50"/>
        <end position="72"/>
    </location>
</feature>
<evidence type="ECO:0000313" key="2">
    <source>
        <dbReference type="EMBL" id="CAF4356329.1"/>
    </source>
</evidence>
<sequence length="188" mass="20975">MASQHSIGKDTSGQNQPPSRETKRSFSHKTLEFPTYDLSGRYTPKFPSRSTPNPIYTSSPNTPNPNTQSPSNEELRGVTPEEPLFLVPNNESIGQIPTIYQIPRAQSSQRRTQPYGENETLAATINDLIIDSISEIIDPIKTIDYQGETRFLNFLDFPKEDSNFQDFPEAEEGGFGPLEPPENNTIGA</sequence>
<dbReference type="AlphaFoldDB" id="A0A820LAI2"/>
<feature type="compositionally biased region" description="Polar residues" evidence="1">
    <location>
        <begin position="1"/>
        <end position="19"/>
    </location>
</feature>
<gene>
    <name evidence="2" type="ORF">OKA104_LOCUS49082</name>
</gene>
<proteinExistence type="predicted"/>
<feature type="non-terminal residue" evidence="2">
    <location>
        <position position="1"/>
    </location>
</feature>
<feature type="region of interest" description="Disordered" evidence="1">
    <location>
        <begin position="162"/>
        <end position="188"/>
    </location>
</feature>
<accession>A0A820LAI2</accession>
<dbReference type="Proteomes" id="UP000663881">
    <property type="component" value="Unassembled WGS sequence"/>
</dbReference>
<dbReference type="EMBL" id="CAJOAY010022334">
    <property type="protein sequence ID" value="CAF4356329.1"/>
    <property type="molecule type" value="Genomic_DNA"/>
</dbReference>
<reference evidence="2" key="1">
    <citation type="submission" date="2021-02" db="EMBL/GenBank/DDBJ databases">
        <authorList>
            <person name="Nowell W R."/>
        </authorList>
    </citation>
    <scope>NUCLEOTIDE SEQUENCE</scope>
</reference>
<organism evidence="2 3">
    <name type="scientific">Adineta steineri</name>
    <dbReference type="NCBI Taxonomy" id="433720"/>
    <lineage>
        <taxon>Eukaryota</taxon>
        <taxon>Metazoa</taxon>
        <taxon>Spiralia</taxon>
        <taxon>Gnathifera</taxon>
        <taxon>Rotifera</taxon>
        <taxon>Eurotatoria</taxon>
        <taxon>Bdelloidea</taxon>
        <taxon>Adinetida</taxon>
        <taxon>Adinetidae</taxon>
        <taxon>Adineta</taxon>
    </lineage>
</organism>